<dbReference type="Gene3D" id="1.10.10.10">
    <property type="entry name" value="Winged helix-like DNA-binding domain superfamily/Winged helix DNA-binding domain"/>
    <property type="match status" value="1"/>
</dbReference>
<accession>A0A109JB30</accession>
<evidence type="ECO:0000256" key="1">
    <source>
        <dbReference type="ARBA" id="ARBA00009964"/>
    </source>
</evidence>
<gene>
    <name evidence="2" type="ORF">AS026_15930</name>
    <name evidence="4" type="ORF">AS026_30055</name>
    <name evidence="3" type="ORF">AS026_34655</name>
</gene>
<dbReference type="PANTHER" id="PTHR37936">
    <property type="entry name" value="TRANSPOSASE INSC FOR INSERTION ELEMENT IS2A-RELATED"/>
    <property type="match status" value="1"/>
</dbReference>
<dbReference type="AlphaFoldDB" id="A0A109JB30"/>
<comment type="similarity">
    <text evidence="1">Belongs to the transposase 8 family.</text>
</comment>
<comment type="caution">
    <text evidence="2">The sequence shown here is derived from an EMBL/GenBank/DDBJ whole genome shotgun (WGS) entry which is preliminary data.</text>
</comment>
<dbReference type="SUPFAM" id="SSF48295">
    <property type="entry name" value="TrpR-like"/>
    <property type="match status" value="1"/>
</dbReference>
<dbReference type="PANTHER" id="PTHR37936:SF3">
    <property type="entry name" value="TRANSPOSASE INSC FOR INSERTION ELEMENT IS2A-RELATED"/>
    <property type="match status" value="1"/>
</dbReference>
<sequence length="120" mass="13293">MARMEIISGVERRRRWSKEAKLAILAEADQPGVRIGDVARRHDIYPAQIRLWRKTLSHFDVSATFLPVHLVNDVSLGQMPAAGGAPALIKIQLRNGRSLKVPADIERKMLSSLIACVEAA</sequence>
<dbReference type="GO" id="GO:0043565">
    <property type="term" value="F:sequence-specific DNA binding"/>
    <property type="evidence" value="ECO:0007669"/>
    <property type="project" value="InterPro"/>
</dbReference>
<dbReference type="InterPro" id="IPR010921">
    <property type="entry name" value="Trp_repressor/repl_initiator"/>
</dbReference>
<dbReference type="EMBL" id="LNCD01000116">
    <property type="protein sequence ID" value="KWV45598.1"/>
    <property type="molecule type" value="Genomic_DNA"/>
</dbReference>
<dbReference type="NCBIfam" id="NF047595">
    <property type="entry name" value="IS66_ISRel24_TnpA"/>
    <property type="match status" value="1"/>
</dbReference>
<dbReference type="GO" id="GO:0004803">
    <property type="term" value="F:transposase activity"/>
    <property type="evidence" value="ECO:0007669"/>
    <property type="project" value="InterPro"/>
</dbReference>
<protein>
    <submittedName>
        <fullName evidence="2">Transposase</fullName>
    </submittedName>
</protein>
<evidence type="ECO:0000313" key="3">
    <source>
        <dbReference type="EMBL" id="KWV56285.1"/>
    </source>
</evidence>
<reference evidence="2 5" key="1">
    <citation type="submission" date="2015-11" db="EMBL/GenBank/DDBJ databases">
        <title>Draft Genome Sequence of the Strain BR 10423 (Rhizobium sp.) isolated from nodules of Mimosa pudica.</title>
        <authorList>
            <person name="Barauna A.C."/>
            <person name="Zilli J.E."/>
            <person name="Simoes-Araujo J.L."/>
            <person name="Reis V.M."/>
            <person name="James E.K."/>
            <person name="Reis F.B.Jr."/>
            <person name="Rouws L.F."/>
            <person name="Passos S.R."/>
            <person name="Gois S.R."/>
        </authorList>
    </citation>
    <scope>NUCLEOTIDE SEQUENCE [LARGE SCALE GENOMIC DNA]</scope>
    <source>
        <strain evidence="2 5">BR10423</strain>
    </source>
</reference>
<proteinExistence type="inferred from homology"/>
<keyword evidence="5" id="KW-1185">Reference proteome</keyword>
<dbReference type="Pfam" id="PF01527">
    <property type="entry name" value="HTH_Tnp_1"/>
    <property type="match status" value="1"/>
</dbReference>
<name>A0A109JB30_9HYPH</name>
<organism evidence="2 5">
    <name type="scientific">Rhizobium altiplani</name>
    <dbReference type="NCBI Taxonomy" id="1864509"/>
    <lineage>
        <taxon>Bacteria</taxon>
        <taxon>Pseudomonadati</taxon>
        <taxon>Pseudomonadota</taxon>
        <taxon>Alphaproteobacteria</taxon>
        <taxon>Hyphomicrobiales</taxon>
        <taxon>Rhizobiaceae</taxon>
        <taxon>Rhizobium/Agrobacterium group</taxon>
        <taxon>Rhizobium</taxon>
    </lineage>
</organism>
<evidence type="ECO:0000313" key="5">
    <source>
        <dbReference type="Proteomes" id="UP000068164"/>
    </source>
</evidence>
<dbReference type="GO" id="GO:0006313">
    <property type="term" value="P:DNA transposition"/>
    <property type="evidence" value="ECO:0007669"/>
    <property type="project" value="InterPro"/>
</dbReference>
<dbReference type="Proteomes" id="UP000068164">
    <property type="component" value="Unassembled WGS sequence"/>
</dbReference>
<dbReference type="EMBL" id="LNCD01000041">
    <property type="protein sequence ID" value="KWV56285.1"/>
    <property type="molecule type" value="Genomic_DNA"/>
</dbReference>
<evidence type="ECO:0000313" key="2">
    <source>
        <dbReference type="EMBL" id="KWV45598.1"/>
    </source>
</evidence>
<dbReference type="InterPro" id="IPR002514">
    <property type="entry name" value="Transposase_8"/>
</dbReference>
<evidence type="ECO:0000313" key="4">
    <source>
        <dbReference type="EMBL" id="KWV58713.1"/>
    </source>
</evidence>
<dbReference type="EMBL" id="LNCD01000020">
    <property type="protein sequence ID" value="KWV58713.1"/>
    <property type="molecule type" value="Genomic_DNA"/>
</dbReference>
<dbReference type="InterPro" id="IPR036388">
    <property type="entry name" value="WH-like_DNA-bd_sf"/>
</dbReference>